<accession>A0ABS5CVB9</accession>
<comment type="caution">
    <text evidence="2">The sequence shown here is derived from an EMBL/GenBank/DDBJ whole genome shotgun (WGS) entry which is preliminary data.</text>
</comment>
<evidence type="ECO:0000313" key="2">
    <source>
        <dbReference type="EMBL" id="MBP4142566.1"/>
    </source>
</evidence>
<evidence type="ECO:0000259" key="1">
    <source>
        <dbReference type="Pfam" id="PF13936"/>
    </source>
</evidence>
<keyword evidence="3" id="KW-1185">Reference proteome</keyword>
<dbReference type="Pfam" id="PF13936">
    <property type="entry name" value="HTH_38"/>
    <property type="match status" value="1"/>
</dbReference>
<protein>
    <submittedName>
        <fullName evidence="2">Helix-turn-helix domain-containing protein</fullName>
    </submittedName>
</protein>
<gene>
    <name evidence="2" type="ORF">J3S90_12215</name>
</gene>
<dbReference type="RefSeq" id="WP_210646413.1">
    <property type="nucleotide sequence ID" value="NZ_JAGFBU010000004.1"/>
</dbReference>
<dbReference type="Proteomes" id="UP000674217">
    <property type="component" value="Unassembled WGS sequence"/>
</dbReference>
<dbReference type="EMBL" id="JAGFBU010000004">
    <property type="protein sequence ID" value="MBP4142566.1"/>
    <property type="molecule type" value="Genomic_DNA"/>
</dbReference>
<proteinExistence type="predicted"/>
<reference evidence="2 3" key="1">
    <citation type="submission" date="2021-03" db="EMBL/GenBank/DDBJ databases">
        <title>Flavobacterium Flabelliformis Sp. Nov. And Flavobacterium Geliluteum Sp. Nov., Two Novel Multidrug Resistant Psychrophilic Species Isolated From Antarctica.</title>
        <authorList>
            <person name="Kralova S."/>
            <person name="Busse H.J."/>
            <person name="Bezdicek M."/>
            <person name="Nykrynova M."/>
            <person name="Kroupova E."/>
            <person name="Krsek D."/>
            <person name="Sedlacek I."/>
        </authorList>
    </citation>
    <scope>NUCLEOTIDE SEQUENCE [LARGE SCALE GENOMIC DNA]</scope>
    <source>
        <strain evidence="2 3">P4023</strain>
    </source>
</reference>
<dbReference type="InterPro" id="IPR025246">
    <property type="entry name" value="IS30-like_HTH"/>
</dbReference>
<sequence>MLYIENKRNRLSFAERVIIKTLLCQKRPILYIARQLDRNKSLIYREVKKWVP</sequence>
<organism evidence="2 3">
    <name type="scientific">Flavobacterium flabelliforme</name>
    <dbReference type="NCBI Taxonomy" id="2816119"/>
    <lineage>
        <taxon>Bacteria</taxon>
        <taxon>Pseudomonadati</taxon>
        <taxon>Bacteroidota</taxon>
        <taxon>Flavobacteriia</taxon>
        <taxon>Flavobacteriales</taxon>
        <taxon>Flavobacteriaceae</taxon>
        <taxon>Flavobacterium</taxon>
    </lineage>
</organism>
<name>A0ABS5CVB9_9FLAO</name>
<feature type="domain" description="Transposase IS30-like HTH" evidence="1">
    <location>
        <begin position="7"/>
        <end position="49"/>
    </location>
</feature>
<evidence type="ECO:0000313" key="3">
    <source>
        <dbReference type="Proteomes" id="UP000674217"/>
    </source>
</evidence>